<keyword evidence="1" id="KW-1133">Transmembrane helix</keyword>
<reference evidence="2" key="1">
    <citation type="submission" date="2021-06" db="EMBL/GenBank/DDBJ databases">
        <title>Parelaphostrongylus tenuis whole genome reference sequence.</title>
        <authorList>
            <person name="Garwood T.J."/>
            <person name="Larsen P.A."/>
            <person name="Fountain-Jones N.M."/>
            <person name="Garbe J.R."/>
            <person name="Macchietto M.G."/>
            <person name="Kania S.A."/>
            <person name="Gerhold R.W."/>
            <person name="Richards J.E."/>
            <person name="Wolf T.M."/>
        </authorList>
    </citation>
    <scope>NUCLEOTIDE SEQUENCE</scope>
    <source>
        <strain evidence="2">MNPRO001-30</strain>
        <tissue evidence="2">Meninges</tissue>
    </source>
</reference>
<feature type="transmembrane region" description="Helical" evidence="1">
    <location>
        <begin position="58"/>
        <end position="77"/>
    </location>
</feature>
<evidence type="ECO:0000313" key="3">
    <source>
        <dbReference type="Proteomes" id="UP001196413"/>
    </source>
</evidence>
<evidence type="ECO:0000313" key="2">
    <source>
        <dbReference type="EMBL" id="KAJ1361111.1"/>
    </source>
</evidence>
<organism evidence="2 3">
    <name type="scientific">Parelaphostrongylus tenuis</name>
    <name type="common">Meningeal worm</name>
    <dbReference type="NCBI Taxonomy" id="148309"/>
    <lineage>
        <taxon>Eukaryota</taxon>
        <taxon>Metazoa</taxon>
        <taxon>Ecdysozoa</taxon>
        <taxon>Nematoda</taxon>
        <taxon>Chromadorea</taxon>
        <taxon>Rhabditida</taxon>
        <taxon>Rhabditina</taxon>
        <taxon>Rhabditomorpha</taxon>
        <taxon>Strongyloidea</taxon>
        <taxon>Metastrongylidae</taxon>
        <taxon>Parelaphostrongylus</taxon>
    </lineage>
</organism>
<accession>A0AAD5N5R2</accession>
<dbReference type="Proteomes" id="UP001196413">
    <property type="component" value="Unassembled WGS sequence"/>
</dbReference>
<dbReference type="AlphaFoldDB" id="A0AAD5N5R2"/>
<keyword evidence="1" id="KW-0472">Membrane</keyword>
<comment type="caution">
    <text evidence="2">The sequence shown here is derived from an EMBL/GenBank/DDBJ whole genome shotgun (WGS) entry which is preliminary data.</text>
</comment>
<feature type="transmembrane region" description="Helical" evidence="1">
    <location>
        <begin position="28"/>
        <end position="51"/>
    </location>
</feature>
<gene>
    <name evidence="2" type="ORF">KIN20_020289</name>
</gene>
<proteinExistence type="predicted"/>
<keyword evidence="3" id="KW-1185">Reference proteome</keyword>
<sequence>MVIILSWSLIHEEIPSKLLTKDCFECRLTGSLSCAAIGAYVFYHSTASYYLKRPYVRFAVRSIGAAFMYGGLARWFYLPPFHSLKGSQPVTIVKRQ</sequence>
<dbReference type="EMBL" id="JAHQIW010004116">
    <property type="protein sequence ID" value="KAJ1361111.1"/>
    <property type="molecule type" value="Genomic_DNA"/>
</dbReference>
<keyword evidence="1" id="KW-0812">Transmembrane</keyword>
<protein>
    <recommendedName>
        <fullName evidence="4">DUF4536 domain-containing protein</fullName>
    </recommendedName>
</protein>
<evidence type="ECO:0008006" key="4">
    <source>
        <dbReference type="Google" id="ProtNLM"/>
    </source>
</evidence>
<evidence type="ECO:0000256" key="1">
    <source>
        <dbReference type="SAM" id="Phobius"/>
    </source>
</evidence>
<name>A0AAD5N5R2_PARTN</name>